<dbReference type="CDD" id="cd04662">
    <property type="entry name" value="NUDIX_Hydrolase"/>
    <property type="match status" value="1"/>
</dbReference>
<evidence type="ECO:0000313" key="5">
    <source>
        <dbReference type="Proteomes" id="UP001565369"/>
    </source>
</evidence>
<evidence type="ECO:0000256" key="2">
    <source>
        <dbReference type="ARBA" id="ARBA00022801"/>
    </source>
</evidence>
<comment type="caution">
    <text evidence="4">The sequence shown here is derived from an EMBL/GenBank/DDBJ whole genome shotgun (WGS) entry which is preliminary data.</text>
</comment>
<dbReference type="PROSITE" id="PS00893">
    <property type="entry name" value="NUDIX_BOX"/>
    <property type="match status" value="1"/>
</dbReference>
<dbReference type="Proteomes" id="UP001565369">
    <property type="component" value="Unassembled WGS sequence"/>
</dbReference>
<proteinExistence type="predicted"/>
<feature type="domain" description="Nudix hydrolase" evidence="3">
    <location>
        <begin position="37"/>
        <end position="184"/>
    </location>
</feature>
<evidence type="ECO:0000313" key="4">
    <source>
        <dbReference type="EMBL" id="MEY9456078.1"/>
    </source>
</evidence>
<protein>
    <submittedName>
        <fullName evidence="4">NUDIX family NTP pyrophosphohydrolase</fullName>
    </submittedName>
</protein>
<accession>A0ABV4FYY8</accession>
<dbReference type="PANTHER" id="PTHR21340">
    <property type="entry name" value="DIADENOSINE 5,5-P1,P4-TETRAPHOSPHATE PYROPHOSPHOHYDROLASE MUTT"/>
    <property type="match status" value="1"/>
</dbReference>
<dbReference type="InterPro" id="IPR020084">
    <property type="entry name" value="NUDIX_hydrolase_CS"/>
</dbReference>
<gene>
    <name evidence="4" type="ORF">ABIG07_005026</name>
</gene>
<dbReference type="Gene3D" id="3.90.79.10">
    <property type="entry name" value="Nucleoside Triphosphate Pyrophosphohydrolase"/>
    <property type="match status" value="1"/>
</dbReference>
<dbReference type="SUPFAM" id="SSF55811">
    <property type="entry name" value="Nudix"/>
    <property type="match status" value="1"/>
</dbReference>
<dbReference type="PANTHER" id="PTHR21340:SF7">
    <property type="entry name" value="NUDIX HYDROLASE DOMAIN-CONTAINING PROTEIN"/>
    <property type="match status" value="1"/>
</dbReference>
<dbReference type="PROSITE" id="PS51462">
    <property type="entry name" value="NUDIX"/>
    <property type="match status" value="1"/>
</dbReference>
<organism evidence="4 5">
    <name type="scientific">Bradyrhizobium ottawaense</name>
    <dbReference type="NCBI Taxonomy" id="931866"/>
    <lineage>
        <taxon>Bacteria</taxon>
        <taxon>Pseudomonadati</taxon>
        <taxon>Pseudomonadota</taxon>
        <taxon>Alphaproteobacteria</taxon>
        <taxon>Hyphomicrobiales</taxon>
        <taxon>Nitrobacteraceae</taxon>
        <taxon>Bradyrhizobium</taxon>
    </lineage>
</organism>
<evidence type="ECO:0000259" key="3">
    <source>
        <dbReference type="PROSITE" id="PS51462"/>
    </source>
</evidence>
<dbReference type="InterPro" id="IPR015797">
    <property type="entry name" value="NUDIX_hydrolase-like_dom_sf"/>
</dbReference>
<dbReference type="EMBL" id="JBGBZJ010000003">
    <property type="protein sequence ID" value="MEY9456078.1"/>
    <property type="molecule type" value="Genomic_DNA"/>
</dbReference>
<reference evidence="4 5" key="1">
    <citation type="submission" date="2024-07" db="EMBL/GenBank/DDBJ databases">
        <title>Genomic Encyclopedia of Type Strains, Phase V (KMG-V): Genome sequencing to study the core and pangenomes of soil and plant-associated prokaryotes.</title>
        <authorList>
            <person name="Whitman W."/>
        </authorList>
    </citation>
    <scope>NUCLEOTIDE SEQUENCE [LARGE SCALE GENOMIC DNA]</scope>
    <source>
        <strain evidence="4 5">USDA 152</strain>
    </source>
</reference>
<evidence type="ECO:0000256" key="1">
    <source>
        <dbReference type="ARBA" id="ARBA00001946"/>
    </source>
</evidence>
<keyword evidence="2" id="KW-0378">Hydrolase</keyword>
<sequence>MVHSLLSNERWLLTCAKSAGSTFSRYKADRFCTEPAMPSKSAGIIAYRKRRAIEILLVHPGGPFWRNKDLGAWSIPKGEYADEEDAETAARREFAEELGFELSVPLIALGEVKQRGGKLVTAFAAELDIDVHSIHSNTFEMEWPPRSSKRQVFPEVDRAEWFTLEEAREKINAGQRPLLDRLAQLAGGE</sequence>
<dbReference type="InterPro" id="IPR051325">
    <property type="entry name" value="Nudix_hydrolase_domain"/>
</dbReference>
<name>A0ABV4FYY8_9BRAD</name>
<keyword evidence="5" id="KW-1185">Reference proteome</keyword>
<comment type="cofactor">
    <cofactor evidence="1">
        <name>Mg(2+)</name>
        <dbReference type="ChEBI" id="CHEBI:18420"/>
    </cofactor>
</comment>
<dbReference type="Pfam" id="PF00293">
    <property type="entry name" value="NUDIX"/>
    <property type="match status" value="1"/>
</dbReference>
<dbReference type="InterPro" id="IPR000086">
    <property type="entry name" value="NUDIX_hydrolase_dom"/>
</dbReference>